<reference evidence="2" key="1">
    <citation type="submission" date="2025-05" db="UniProtKB">
        <authorList>
            <consortium name="EnsemblMetazoa"/>
        </authorList>
    </citation>
    <scope>IDENTIFICATION</scope>
</reference>
<evidence type="ECO:0000313" key="2">
    <source>
        <dbReference type="EnsemblMetazoa" id="XP_050517711.1"/>
    </source>
</evidence>
<dbReference type="Proteomes" id="UP001652700">
    <property type="component" value="Unplaced"/>
</dbReference>
<evidence type="ECO:0000256" key="1">
    <source>
        <dbReference type="SAM" id="MobiDB-lite"/>
    </source>
</evidence>
<keyword evidence="3" id="KW-1185">Reference proteome</keyword>
<proteinExistence type="predicted"/>
<dbReference type="GeneID" id="126892254"/>
<dbReference type="EnsemblMetazoa" id="XM_050661754.1">
    <property type="protein sequence ID" value="XP_050517711.1"/>
    <property type="gene ID" value="LOC126892254"/>
</dbReference>
<feature type="compositionally biased region" description="Basic and acidic residues" evidence="1">
    <location>
        <begin position="85"/>
        <end position="114"/>
    </location>
</feature>
<protein>
    <submittedName>
        <fullName evidence="2">Uncharacterized protein</fullName>
    </submittedName>
</protein>
<sequence>MNNMERKQENEDTVKNIKVENSIVVKPEYVGPHVQDYGHGGWDIHLDQIKTEISVEDMTFEQNQDDLEQFQHLNRDVDNIKLEHTAKGSQSSERDSFKNEIKEESDTESIHDTLDDSGLNEYSSKIEIDETKLMPYGEQTHKEDSFKKEIKDKFDREGICETFDDLGLNEYSLKIEIEDEKKLMPYGGEQTHKEDCPQEKDTCEITKTIDIHSSHKEQHTSLTDEEKTLICQICGNLFKEVI</sequence>
<dbReference type="RefSeq" id="XP_050517711.1">
    <property type="nucleotide sequence ID" value="XM_050661754.1"/>
</dbReference>
<feature type="region of interest" description="Disordered" evidence="1">
    <location>
        <begin position="85"/>
        <end position="118"/>
    </location>
</feature>
<organism evidence="2 3">
    <name type="scientific">Diabrotica virgifera virgifera</name>
    <name type="common">western corn rootworm</name>
    <dbReference type="NCBI Taxonomy" id="50390"/>
    <lineage>
        <taxon>Eukaryota</taxon>
        <taxon>Metazoa</taxon>
        <taxon>Ecdysozoa</taxon>
        <taxon>Arthropoda</taxon>
        <taxon>Hexapoda</taxon>
        <taxon>Insecta</taxon>
        <taxon>Pterygota</taxon>
        <taxon>Neoptera</taxon>
        <taxon>Endopterygota</taxon>
        <taxon>Coleoptera</taxon>
        <taxon>Polyphaga</taxon>
        <taxon>Cucujiformia</taxon>
        <taxon>Chrysomeloidea</taxon>
        <taxon>Chrysomelidae</taxon>
        <taxon>Galerucinae</taxon>
        <taxon>Diabroticina</taxon>
        <taxon>Diabroticites</taxon>
        <taxon>Diabrotica</taxon>
    </lineage>
</organism>
<accession>A0ABM5L5J6</accession>
<name>A0ABM5L5J6_DIAVI</name>
<evidence type="ECO:0000313" key="3">
    <source>
        <dbReference type="Proteomes" id="UP001652700"/>
    </source>
</evidence>